<evidence type="ECO:0000256" key="3">
    <source>
        <dbReference type="ARBA" id="ARBA00022478"/>
    </source>
</evidence>
<dbReference type="CDD" id="cd01435">
    <property type="entry name" value="RNAP_I_RPA1_N"/>
    <property type="match status" value="1"/>
</dbReference>
<evidence type="ECO:0000256" key="10">
    <source>
        <dbReference type="ARBA" id="ARBA00023242"/>
    </source>
</evidence>
<dbReference type="Pfam" id="PF04983">
    <property type="entry name" value="RNA_pol_Rpb1_3"/>
    <property type="match status" value="1"/>
</dbReference>
<evidence type="ECO:0000256" key="2">
    <source>
        <dbReference type="ARBA" id="ARBA00006460"/>
    </source>
</evidence>
<evidence type="ECO:0000256" key="9">
    <source>
        <dbReference type="ARBA" id="ARBA00023163"/>
    </source>
</evidence>
<feature type="domain" description="RNA polymerase N-terminal" evidence="14">
    <location>
        <begin position="457"/>
        <end position="763"/>
    </location>
</feature>
<dbReference type="InterPro" id="IPR007080">
    <property type="entry name" value="RNA_pol_Rpb1_1"/>
</dbReference>
<dbReference type="GO" id="GO:0003677">
    <property type="term" value="F:DNA binding"/>
    <property type="evidence" value="ECO:0007669"/>
    <property type="project" value="InterPro"/>
</dbReference>
<keyword evidence="5 12" id="KW-0548">Nucleotidyltransferase</keyword>
<dbReference type="InterPro" id="IPR038120">
    <property type="entry name" value="Rpb1_funnel_sf"/>
</dbReference>
<gene>
    <name evidence="15" type="ORF">SVIM_LOCUS13675</name>
</gene>
<comment type="subcellular location">
    <subcellularLocation>
        <location evidence="1">Nucleus</location>
    </subcellularLocation>
</comment>
<dbReference type="FunFam" id="1.10.150.390:FF:000005">
    <property type="entry name" value="DNA-directed RNA polymerase subunit"/>
    <property type="match status" value="1"/>
</dbReference>
<dbReference type="InterPro" id="IPR000722">
    <property type="entry name" value="RNA_pol_asu"/>
</dbReference>
<feature type="compositionally biased region" description="Acidic residues" evidence="13">
    <location>
        <begin position="1481"/>
        <end position="1499"/>
    </location>
</feature>
<dbReference type="SMART" id="SM00663">
    <property type="entry name" value="RPOLA_N"/>
    <property type="match status" value="1"/>
</dbReference>
<dbReference type="InterPro" id="IPR042102">
    <property type="entry name" value="RNA_pol_Rpb1_3_sf"/>
</dbReference>
<dbReference type="InterPro" id="IPR006592">
    <property type="entry name" value="RNA_pol_N"/>
</dbReference>
<dbReference type="GO" id="GO:0003899">
    <property type="term" value="F:DNA-directed RNA polymerase activity"/>
    <property type="evidence" value="ECO:0007669"/>
    <property type="project" value="UniProtKB-EC"/>
</dbReference>
<keyword evidence="7" id="KW-0862">Zinc</keyword>
<feature type="region of interest" description="Disordered" evidence="13">
    <location>
        <begin position="1536"/>
        <end position="1581"/>
    </location>
</feature>
<dbReference type="InterPro" id="IPR045867">
    <property type="entry name" value="DNA-dir_RpoC_beta_prime"/>
</dbReference>
<feature type="region of interest" description="Disordered" evidence="13">
    <location>
        <begin position="381"/>
        <end position="409"/>
    </location>
</feature>
<dbReference type="SUPFAM" id="SSF64484">
    <property type="entry name" value="beta and beta-prime subunits of DNA dependent RNA-polymerase"/>
    <property type="match status" value="1"/>
</dbReference>
<comment type="similarity">
    <text evidence="2 12">Belongs to the RNA polymerase beta' chain family.</text>
</comment>
<evidence type="ECO:0000256" key="7">
    <source>
        <dbReference type="ARBA" id="ARBA00022833"/>
    </source>
</evidence>
<keyword evidence="9 12" id="KW-0804">Transcription</keyword>
<dbReference type="Gene3D" id="3.30.70.2850">
    <property type="match status" value="1"/>
</dbReference>
<dbReference type="FunFam" id="2.40.40.20:FF:000019">
    <property type="entry name" value="DNA-directed RNA polymerase II subunit RPB1"/>
    <property type="match status" value="1"/>
</dbReference>
<feature type="region of interest" description="Disordered" evidence="13">
    <location>
        <begin position="83"/>
        <end position="106"/>
    </location>
</feature>
<accession>A0A6N2K6A4</accession>
<feature type="region of interest" description="Disordered" evidence="13">
    <location>
        <begin position="1436"/>
        <end position="1524"/>
    </location>
</feature>
<evidence type="ECO:0000256" key="5">
    <source>
        <dbReference type="ARBA" id="ARBA00022695"/>
    </source>
</evidence>
<dbReference type="FunFam" id="1.10.274.100:FF:000015">
    <property type="entry name" value="DNA-directed RNA polymerase subunit"/>
    <property type="match status" value="1"/>
</dbReference>
<feature type="compositionally biased region" description="Polar residues" evidence="13">
    <location>
        <begin position="1501"/>
        <end position="1510"/>
    </location>
</feature>
<dbReference type="Pfam" id="PF05000">
    <property type="entry name" value="RNA_pol_Rpb1_4"/>
    <property type="match status" value="1"/>
</dbReference>
<dbReference type="GO" id="GO:0046872">
    <property type="term" value="F:metal ion binding"/>
    <property type="evidence" value="ECO:0007669"/>
    <property type="project" value="UniProtKB-KW"/>
</dbReference>
<dbReference type="Gene3D" id="2.40.40.20">
    <property type="match status" value="1"/>
</dbReference>
<sequence length="1817" mass="203062">MPGMTRKFGRDMNKLKRTRTHALCVHGGAADLMVGEVWYFLLSPAADKQPPSTVGRLRQINSVRFYYHCVQCLRNLKRKAGQHSTASSLKPSLSPSLKKNPSSAPPGLASPSAYHILLCCGRCKNTTMAAIEGATVSVDSVAFSFLTDEEVHQHSFVKITNARLLDTLDKPVPGGLYDPAMGPLGDEPCKTCGQRSTNCTGHCGHIDLISPAYNPLLFNFLHKLLQRTCFFCFHFRADSNQVEKFASQLELIIKGDVVGAKRLDSFLPSEASMPEDSDGSSESCSTIHSGARFSNIEQSKQSEWTSLQLSEVMSVLNNFMKLESKKCKNCSTSNPKIRKPTFGWFHWAGLSNAAIRSNLIKQQTIEGPFGGAFEEMIDAEDATKSPSKKESATNRNLKEHQKLQHQFTSQKDALSSQLLPSEAMDILKLLWKNEARLCSLISDIQQQGVGKKMAGHSMFFLNTVLVPPIKFRPPTKGGDSVMEHPLSVLLSKVLELNGSLADAYRSNDFPLIARRWLELQQSINVLFDSNTAKGQKDVVSGICQILEKKEGMFRQKMMGKRVNYACRSVISPDPYLDVNEIGVPPCFAVKLTYPERVTPWNVAKLRNAVINGAESHPGATHYVDKLSTTKLPMNRKMRVAVARKLSGRSVDHEYEGKIVYRHLQDGDIVLVNRQPTLHKPSIMAHVVRVLKGEKTLRMHYANCSTYNADFDGDEMNVHFPQDEVSRAEGYNIVNANNQYVRPSNGEPIRSLIQDHIISAVLLTKKDTFLTEDEVYQLLYSSGVSNARPTSYSGKAGRKVIFLSYEDEIETLNPAIRKPIYLWSGKQLITAVLNHITRGHPPFTVEKGGKLSYDFFKTRIKKGKSSNGEKGGVNKPMKDKESGKVNPKEKQLEDDKMIIFRNVLVQGVIDKAQFGEYGLVHTVQELFGAKAAGTLLSVFSRLFTAYLQMHGFTCGVDDLLITKIKDDERKKQLENCEKCGEQVHRKFIGIKDENIKIDPLELQSNIEKTIRSDGESALAYLDRQMTNELNSKTSSGVINELLSEGLLKPSGKNCISRTTTSGAKGSKVNFQQISSFLGQQELEGKRVPRMVSGKTLPCFHPWDWAARAGGYIIDRFLTGLRPQEYYFHCMAGREGLVDTAVKTSRSGYLQRCLIKNLECLRIGYDHTVRDADGSIVQFYYGEDGVDVHQTGFIAKFEALAANREIIYEKSDELGSFNAYISELPKALKEKAETYLRKTAKEQSSNVVDHDFYKLLKQKFFMSLAQPGEPVGVLASQSVGEPSTQMTLNTFHLAGRGEMNVTLGIPRLQEILMTASADIKTPIMTCPLQEGRTKEDAESLSDKLKKVTVADVVESMEVSVMPFAVQNDDICRIYKLKMKLYTPAHYPRQADLSVENWEETLEVLFVRELEDAIQNHLVLLSKISGIKNFLKESHSGAPIEAEEDVSGNISHEGKIDDDSDDEEGEDADDLGLDVQKRKQQVTDEMDYDDGSEGLLNEDEGDLSGSQAPSGSESDTEPADKESEISNTDMVDYESEYFENPTHLGNYSKSKSRKKTSESSSQVEMHSKLKSKEKKKHKAKGKKVRSKLVKKEFDRAIFVAAKGLHFEIHLKFTNEPHILLAEIAQKTAKKVCIQNPGKVQRCQVTDCKENQVIYYGKDPKKRIDIEPGEKQKIPALHTIGVDFNTFWKMQDHLDVRYMYSNSIHAMLNAYGVEAARETIIREIKHVFNSYGISVNTRHLSLIADYMTHTGEYRPMSRIGGISKSISPLSKMSFETASKFIVEAALHGEVDNLEAPSARVCLGLPVKMGTGSFDLMQKLEI</sequence>
<dbReference type="Gene3D" id="1.10.150.390">
    <property type="match status" value="1"/>
</dbReference>
<evidence type="ECO:0000256" key="1">
    <source>
        <dbReference type="ARBA" id="ARBA00004123"/>
    </source>
</evidence>
<evidence type="ECO:0000256" key="8">
    <source>
        <dbReference type="ARBA" id="ARBA00022842"/>
    </source>
</evidence>
<evidence type="ECO:0000256" key="11">
    <source>
        <dbReference type="ARBA" id="ARBA00048552"/>
    </source>
</evidence>
<feature type="compositionally biased region" description="Acidic residues" evidence="13">
    <location>
        <begin position="1455"/>
        <end position="1469"/>
    </location>
</feature>
<dbReference type="Pfam" id="PF04998">
    <property type="entry name" value="RNA_pol_Rpb1_5"/>
    <property type="match status" value="1"/>
</dbReference>
<dbReference type="GO" id="GO:0005736">
    <property type="term" value="C:RNA polymerase I complex"/>
    <property type="evidence" value="ECO:0007669"/>
    <property type="project" value="TreeGrafter"/>
</dbReference>
<feature type="region of interest" description="Disordered" evidence="13">
    <location>
        <begin position="862"/>
        <end position="887"/>
    </location>
</feature>
<evidence type="ECO:0000259" key="14">
    <source>
        <dbReference type="SMART" id="SM00663"/>
    </source>
</evidence>
<dbReference type="Gene3D" id="6.10.250.2940">
    <property type="match status" value="1"/>
</dbReference>
<reference evidence="15" key="1">
    <citation type="submission" date="2019-03" db="EMBL/GenBank/DDBJ databases">
        <authorList>
            <person name="Mank J."/>
            <person name="Almeida P."/>
        </authorList>
    </citation>
    <scope>NUCLEOTIDE SEQUENCE</scope>
    <source>
        <strain evidence="15">78183</strain>
    </source>
</reference>
<feature type="compositionally biased region" description="Low complexity" evidence="13">
    <location>
        <begin position="87"/>
        <end position="106"/>
    </location>
</feature>
<evidence type="ECO:0000313" key="15">
    <source>
        <dbReference type="EMBL" id="VFU21473.1"/>
    </source>
</evidence>
<dbReference type="GO" id="GO:0006351">
    <property type="term" value="P:DNA-templated transcription"/>
    <property type="evidence" value="ECO:0007669"/>
    <property type="project" value="InterPro"/>
</dbReference>
<evidence type="ECO:0000256" key="13">
    <source>
        <dbReference type="SAM" id="MobiDB-lite"/>
    </source>
</evidence>
<keyword evidence="10" id="KW-0539">Nucleus</keyword>
<dbReference type="Gene3D" id="1.10.274.100">
    <property type="entry name" value="RNA polymerase Rpb1, domain 3"/>
    <property type="match status" value="1"/>
</dbReference>
<comment type="function">
    <text evidence="12">DNA-dependent RNA polymerase catalyzes the transcription of DNA into RNA using the four ribonucleoside triphosphates as substrates.</text>
</comment>
<dbReference type="InterPro" id="IPR007066">
    <property type="entry name" value="RNA_pol_Rpb1_3"/>
</dbReference>
<dbReference type="Pfam" id="PF04997">
    <property type="entry name" value="RNA_pol_Rpb1_1"/>
    <property type="match status" value="1"/>
</dbReference>
<feature type="compositionally biased region" description="Basic residues" evidence="13">
    <location>
        <begin position="1565"/>
        <end position="1581"/>
    </location>
</feature>
<organism evidence="15">
    <name type="scientific">Salix viminalis</name>
    <name type="common">Common osier</name>
    <name type="synonym">Basket willow</name>
    <dbReference type="NCBI Taxonomy" id="40686"/>
    <lineage>
        <taxon>Eukaryota</taxon>
        <taxon>Viridiplantae</taxon>
        <taxon>Streptophyta</taxon>
        <taxon>Embryophyta</taxon>
        <taxon>Tracheophyta</taxon>
        <taxon>Spermatophyta</taxon>
        <taxon>Magnoliopsida</taxon>
        <taxon>eudicotyledons</taxon>
        <taxon>Gunneridae</taxon>
        <taxon>Pentapetalae</taxon>
        <taxon>rosids</taxon>
        <taxon>fabids</taxon>
        <taxon>Malpighiales</taxon>
        <taxon>Salicaceae</taxon>
        <taxon>Saliceae</taxon>
        <taxon>Salix</taxon>
    </lineage>
</organism>
<keyword evidence="6" id="KW-0479">Metal-binding</keyword>
<proteinExistence type="inferred from homology"/>
<dbReference type="Gene3D" id="3.30.1490.180">
    <property type="entry name" value="RNA polymerase ii"/>
    <property type="match status" value="1"/>
</dbReference>
<dbReference type="Pfam" id="PF00623">
    <property type="entry name" value="RNA_pol_Rpb1_2"/>
    <property type="match status" value="1"/>
</dbReference>
<dbReference type="Gene3D" id="6.20.50.80">
    <property type="match status" value="1"/>
</dbReference>
<dbReference type="InterPro" id="IPR044893">
    <property type="entry name" value="RNA_pol_Rpb1_clamp_domain"/>
</dbReference>
<keyword evidence="8" id="KW-0460">Magnesium</keyword>
<dbReference type="EMBL" id="CAADRP010000002">
    <property type="protein sequence ID" value="VFU21473.1"/>
    <property type="molecule type" value="Genomic_DNA"/>
</dbReference>
<dbReference type="InterPro" id="IPR007081">
    <property type="entry name" value="RNA_pol_Rpb1_5"/>
</dbReference>
<protein>
    <recommendedName>
        <fullName evidence="12">DNA-directed RNA polymerase subunit</fullName>
        <ecNumber evidence="12">2.7.7.6</ecNumber>
    </recommendedName>
</protein>
<feature type="compositionally biased region" description="Basic and acidic residues" evidence="13">
    <location>
        <begin position="875"/>
        <end position="887"/>
    </location>
</feature>
<keyword evidence="4 12" id="KW-0808">Transferase</keyword>
<evidence type="ECO:0000256" key="12">
    <source>
        <dbReference type="RuleBase" id="RU004279"/>
    </source>
</evidence>
<keyword evidence="3 12" id="KW-0240">DNA-directed RNA polymerase</keyword>
<feature type="compositionally biased region" description="Basic and acidic residues" evidence="13">
    <location>
        <begin position="381"/>
        <end position="402"/>
    </location>
</feature>
<evidence type="ECO:0000256" key="6">
    <source>
        <dbReference type="ARBA" id="ARBA00022723"/>
    </source>
</evidence>
<dbReference type="Gene3D" id="1.10.132.30">
    <property type="match status" value="1"/>
</dbReference>
<evidence type="ECO:0000256" key="4">
    <source>
        <dbReference type="ARBA" id="ARBA00022679"/>
    </source>
</evidence>
<dbReference type="InterPro" id="IPR007083">
    <property type="entry name" value="RNA_pol_Rpb1_4"/>
</dbReference>
<dbReference type="EC" id="2.7.7.6" evidence="12"/>
<dbReference type="PANTHER" id="PTHR19376:SF11">
    <property type="entry name" value="DNA-DIRECTED RNA POLYMERASE I SUBUNIT RPA1"/>
    <property type="match status" value="1"/>
</dbReference>
<dbReference type="FunFam" id="1.10.132.30:FF:000006">
    <property type="entry name" value="DNA-directed RNA polymerase subunit"/>
    <property type="match status" value="1"/>
</dbReference>
<name>A0A6N2K6A4_SALVM</name>
<dbReference type="PANTHER" id="PTHR19376">
    <property type="entry name" value="DNA-DIRECTED RNA POLYMERASE"/>
    <property type="match status" value="1"/>
</dbReference>
<dbReference type="InterPro" id="IPR015699">
    <property type="entry name" value="DNA-dir_RNA_pol1_lsu_N"/>
</dbReference>
<dbReference type="Gene3D" id="4.10.860.120">
    <property type="entry name" value="RNA polymerase II, clamp domain"/>
    <property type="match status" value="1"/>
</dbReference>
<comment type="catalytic activity">
    <reaction evidence="11 12">
        <text>RNA(n) + a ribonucleoside 5'-triphosphate = RNA(n+1) + diphosphate</text>
        <dbReference type="Rhea" id="RHEA:21248"/>
        <dbReference type="Rhea" id="RHEA-COMP:14527"/>
        <dbReference type="Rhea" id="RHEA-COMP:17342"/>
        <dbReference type="ChEBI" id="CHEBI:33019"/>
        <dbReference type="ChEBI" id="CHEBI:61557"/>
        <dbReference type="ChEBI" id="CHEBI:140395"/>
        <dbReference type="EC" id="2.7.7.6"/>
    </reaction>
</comment>